<dbReference type="SMART" id="SM01331">
    <property type="entry name" value="DUF3635"/>
    <property type="match status" value="1"/>
</dbReference>
<evidence type="ECO:0000256" key="1">
    <source>
        <dbReference type="ARBA" id="ARBA00012513"/>
    </source>
</evidence>
<feature type="region of interest" description="Disordered" evidence="9">
    <location>
        <begin position="28"/>
        <end position="51"/>
    </location>
</feature>
<dbReference type="GeneID" id="91089337"/>
<dbReference type="KEGG" id="cdep:91089337"/>
<dbReference type="RefSeq" id="XP_066070598.1">
    <property type="nucleotide sequence ID" value="XM_066214501.1"/>
</dbReference>
<evidence type="ECO:0000313" key="11">
    <source>
        <dbReference type="Proteomes" id="UP000094043"/>
    </source>
</evidence>
<organism evidence="10 11">
    <name type="scientific">Cryptococcus depauperatus CBS 7841</name>
    <dbReference type="NCBI Taxonomy" id="1295531"/>
    <lineage>
        <taxon>Eukaryota</taxon>
        <taxon>Fungi</taxon>
        <taxon>Dikarya</taxon>
        <taxon>Basidiomycota</taxon>
        <taxon>Agaricomycotina</taxon>
        <taxon>Tremellomycetes</taxon>
        <taxon>Tremellales</taxon>
        <taxon>Cryptococcaceae</taxon>
        <taxon>Cryptococcus</taxon>
    </lineage>
</organism>
<keyword evidence="11" id="KW-1185">Reference proteome</keyword>
<evidence type="ECO:0000256" key="2">
    <source>
        <dbReference type="ARBA" id="ARBA00022527"/>
    </source>
</evidence>
<dbReference type="EC" id="2.7.11.1" evidence="1"/>
<comment type="catalytic activity">
    <reaction evidence="8">
        <text>L-seryl-[protein] + ATP = O-phospho-L-seryl-[protein] + ADP + H(+)</text>
        <dbReference type="Rhea" id="RHEA:17989"/>
        <dbReference type="Rhea" id="RHEA-COMP:9863"/>
        <dbReference type="Rhea" id="RHEA-COMP:11604"/>
        <dbReference type="ChEBI" id="CHEBI:15378"/>
        <dbReference type="ChEBI" id="CHEBI:29999"/>
        <dbReference type="ChEBI" id="CHEBI:30616"/>
        <dbReference type="ChEBI" id="CHEBI:83421"/>
        <dbReference type="ChEBI" id="CHEBI:456216"/>
        <dbReference type="EC" id="2.7.11.1"/>
    </reaction>
</comment>
<dbReference type="Gene3D" id="1.10.510.10">
    <property type="entry name" value="Transferase(Phosphotransferase) domain 1"/>
    <property type="match status" value="1"/>
</dbReference>
<name>A0A1E3HV67_9TREE</name>
<comment type="catalytic activity">
    <reaction evidence="7">
        <text>L-threonyl-[protein] + ATP = O-phospho-L-threonyl-[protein] + ADP + H(+)</text>
        <dbReference type="Rhea" id="RHEA:46608"/>
        <dbReference type="Rhea" id="RHEA-COMP:11060"/>
        <dbReference type="Rhea" id="RHEA-COMP:11605"/>
        <dbReference type="ChEBI" id="CHEBI:15378"/>
        <dbReference type="ChEBI" id="CHEBI:30013"/>
        <dbReference type="ChEBI" id="CHEBI:30616"/>
        <dbReference type="ChEBI" id="CHEBI:61977"/>
        <dbReference type="ChEBI" id="CHEBI:456216"/>
        <dbReference type="EC" id="2.7.11.1"/>
    </reaction>
</comment>
<feature type="region of interest" description="Disordered" evidence="9">
    <location>
        <begin position="114"/>
        <end position="151"/>
    </location>
</feature>
<protein>
    <recommendedName>
        <fullName evidence="1">non-specific serine/threonine protein kinase</fullName>
        <ecNumber evidence="1">2.7.11.1</ecNumber>
    </recommendedName>
</protein>
<keyword evidence="5" id="KW-0418">Kinase</keyword>
<dbReference type="GO" id="GO:0005737">
    <property type="term" value="C:cytoplasm"/>
    <property type="evidence" value="ECO:0007669"/>
    <property type="project" value="TreeGrafter"/>
</dbReference>
<proteinExistence type="predicted"/>
<keyword evidence="2" id="KW-0723">Serine/threonine-protein kinase</keyword>
<dbReference type="Pfam" id="PF12330">
    <property type="entry name" value="Haspin_kinase"/>
    <property type="match status" value="1"/>
</dbReference>
<evidence type="ECO:0000256" key="5">
    <source>
        <dbReference type="ARBA" id="ARBA00022777"/>
    </source>
</evidence>
<evidence type="ECO:0000313" key="10">
    <source>
        <dbReference type="EMBL" id="WVN89898.1"/>
    </source>
</evidence>
<dbReference type="PANTHER" id="PTHR24419">
    <property type="entry name" value="INTERLEUKIN-1 RECEPTOR-ASSOCIATED KINASE"/>
    <property type="match status" value="1"/>
</dbReference>
<evidence type="ECO:0000256" key="9">
    <source>
        <dbReference type="SAM" id="MobiDB-lite"/>
    </source>
</evidence>
<dbReference type="AlphaFoldDB" id="A0A1E3HV67"/>
<dbReference type="InterPro" id="IPR024604">
    <property type="entry name" value="GSG2_C"/>
</dbReference>
<evidence type="ECO:0000256" key="3">
    <source>
        <dbReference type="ARBA" id="ARBA00022679"/>
    </source>
</evidence>
<dbReference type="Proteomes" id="UP000094043">
    <property type="component" value="Chromosome 6"/>
</dbReference>
<accession>A0A1E3HV67</accession>
<sequence length="588" mass="65922">MANVGIKTRKVTTYGKTKTQIISVHSDFSSSASNDSPIVPSTKRPPLKAKPSQNIQNICTTTPLNTKFTKRDEVDITQSYTPSKLEICTSQHGIKSKPVMVNPKAFRQRKVTKKTTKALVARHSPTQVRQPLSVDESPRKTSPSLPTEHSRRRRRLVFDGVVIPSKTEKEKIDVDCLAHDIAQITINDVQELVELPEETSTNIDASIKDLLQICSSQSVHCFSSLIESLPFSTFGVPIDPVKVGEASYSEVFGISSQNDGIKDFVIKIIPIFDGRTGSNISLPDCSMPEDIVREIGVTKRMGDVPNGGFVSFKGAYVVEGEYPRPLLEQWDIYKHTEGSASVRPSAFSPTQKFCLIILTHAGLDLEAFKFSASNGWIQAGGVFWQVASTLASAETWARFEHRDLHEGQILISPNTHCSTKHVENYLSPFYTSLSTTIIDFGLSRLDMPQPTWSLLPEEVFQGKGAQWDIYRAMRDKIEGDWQGFHPITNVMWLHYILRYMLHNKSMRKPKATRTQSHRSTKFKVDDISTEKAYNMLQLVDKVLTRSVGFGVRRAGLRNTNSRDDTGLYAKLESAQAVVEWGQREGWIV</sequence>
<dbReference type="GO" id="GO:0035556">
    <property type="term" value="P:intracellular signal transduction"/>
    <property type="evidence" value="ECO:0007669"/>
    <property type="project" value="TreeGrafter"/>
</dbReference>
<keyword evidence="3" id="KW-0808">Transferase</keyword>
<dbReference type="EMBL" id="CP143789">
    <property type="protein sequence ID" value="WVN89898.1"/>
    <property type="molecule type" value="Genomic_DNA"/>
</dbReference>
<evidence type="ECO:0000256" key="6">
    <source>
        <dbReference type="ARBA" id="ARBA00022840"/>
    </source>
</evidence>
<dbReference type="OrthoDB" id="5327538at2759"/>
<reference evidence="10" key="2">
    <citation type="journal article" date="2022" name="Elife">
        <title>Obligate sexual reproduction of a homothallic fungus closely related to the Cryptococcus pathogenic species complex.</title>
        <authorList>
            <person name="Passer A.R."/>
            <person name="Clancey S.A."/>
            <person name="Shea T."/>
            <person name="David-Palma M."/>
            <person name="Averette A.F."/>
            <person name="Boekhout T."/>
            <person name="Porcel B.M."/>
            <person name="Nowrousian M."/>
            <person name="Cuomo C.A."/>
            <person name="Sun S."/>
            <person name="Heitman J."/>
            <person name="Coelho M.A."/>
        </authorList>
    </citation>
    <scope>NUCLEOTIDE SEQUENCE</scope>
    <source>
        <strain evidence="10">CBS 7841</strain>
    </source>
</reference>
<dbReference type="GO" id="GO:0005634">
    <property type="term" value="C:nucleus"/>
    <property type="evidence" value="ECO:0007669"/>
    <property type="project" value="TreeGrafter"/>
</dbReference>
<gene>
    <name evidence="10" type="ORF">L203_105128</name>
</gene>
<dbReference type="VEuPathDB" id="FungiDB:L203_05826"/>
<keyword evidence="6" id="KW-0067">ATP-binding</keyword>
<dbReference type="Gene3D" id="3.30.200.20">
    <property type="entry name" value="Phosphorylase Kinase, domain 1"/>
    <property type="match status" value="1"/>
</dbReference>
<dbReference type="GO" id="GO:0072354">
    <property type="term" value="F:histone H3T3 kinase activity"/>
    <property type="evidence" value="ECO:0007669"/>
    <property type="project" value="TreeGrafter"/>
</dbReference>
<dbReference type="SUPFAM" id="SSF56112">
    <property type="entry name" value="Protein kinase-like (PK-like)"/>
    <property type="match status" value="1"/>
</dbReference>
<dbReference type="GO" id="GO:0000278">
    <property type="term" value="P:mitotic cell cycle"/>
    <property type="evidence" value="ECO:0007669"/>
    <property type="project" value="TreeGrafter"/>
</dbReference>
<dbReference type="GO" id="GO:0005524">
    <property type="term" value="F:ATP binding"/>
    <property type="evidence" value="ECO:0007669"/>
    <property type="project" value="UniProtKB-KW"/>
</dbReference>
<evidence type="ECO:0000256" key="7">
    <source>
        <dbReference type="ARBA" id="ARBA00047899"/>
    </source>
</evidence>
<keyword evidence="4" id="KW-0547">Nucleotide-binding</keyword>
<reference evidence="10" key="3">
    <citation type="submission" date="2024-01" db="EMBL/GenBank/DDBJ databases">
        <authorList>
            <person name="Coelho M.A."/>
            <person name="David-Palma M."/>
            <person name="Shea T."/>
            <person name="Sun S."/>
            <person name="Cuomo C.A."/>
            <person name="Heitman J."/>
        </authorList>
    </citation>
    <scope>NUCLEOTIDE SEQUENCE</scope>
    <source>
        <strain evidence="10">CBS 7841</strain>
    </source>
</reference>
<reference evidence="10" key="1">
    <citation type="submission" date="2016-06" db="EMBL/GenBank/DDBJ databases">
        <authorList>
            <person name="Cuomo C."/>
            <person name="Litvintseva A."/>
            <person name="Heitman J."/>
            <person name="Chen Y."/>
            <person name="Sun S."/>
            <person name="Springer D."/>
            <person name="Dromer F."/>
            <person name="Young S."/>
            <person name="Zeng Q."/>
            <person name="Chapman S."/>
            <person name="Gujja S."/>
            <person name="Saif S."/>
            <person name="Birren B."/>
        </authorList>
    </citation>
    <scope>NUCLEOTIDE SEQUENCE</scope>
    <source>
        <strain evidence="10">CBS 7841</strain>
    </source>
</reference>
<evidence type="ECO:0000256" key="8">
    <source>
        <dbReference type="ARBA" id="ARBA00048679"/>
    </source>
</evidence>
<evidence type="ECO:0000256" key="4">
    <source>
        <dbReference type="ARBA" id="ARBA00022741"/>
    </source>
</evidence>
<dbReference type="InterPro" id="IPR011009">
    <property type="entry name" value="Kinase-like_dom_sf"/>
</dbReference>
<dbReference type="PANTHER" id="PTHR24419:SF18">
    <property type="entry name" value="SERINE_THREONINE-PROTEIN KINASE HASPIN"/>
    <property type="match status" value="1"/>
</dbReference>